<evidence type="ECO:0000313" key="1">
    <source>
        <dbReference type="EMBL" id="CAK57328.1"/>
    </source>
</evidence>
<dbReference type="GeneID" id="5010510"/>
<dbReference type="HOGENOM" id="CLU_2042594_0_0_1"/>
<evidence type="ECO:0000313" key="2">
    <source>
        <dbReference type="Proteomes" id="UP000000600"/>
    </source>
</evidence>
<dbReference type="RefSeq" id="XP_001424726.1">
    <property type="nucleotide sequence ID" value="XM_001424689.1"/>
</dbReference>
<keyword evidence="2" id="KW-1185">Reference proteome</keyword>
<dbReference type="InParanoid" id="A0BFL1"/>
<organism evidence="1 2">
    <name type="scientific">Paramecium tetraurelia</name>
    <dbReference type="NCBI Taxonomy" id="5888"/>
    <lineage>
        <taxon>Eukaryota</taxon>
        <taxon>Sar</taxon>
        <taxon>Alveolata</taxon>
        <taxon>Ciliophora</taxon>
        <taxon>Intramacronucleata</taxon>
        <taxon>Oligohymenophorea</taxon>
        <taxon>Peniculida</taxon>
        <taxon>Parameciidae</taxon>
        <taxon>Paramecium</taxon>
    </lineage>
</organism>
<accession>A0BFL1</accession>
<dbReference type="AlphaFoldDB" id="A0BFL1"/>
<sequence>MSLLLQIAFPYPFPFRIAIYFHNLLQCRNIFKQFQGYQQTNYFANCDECIITVKEEQTQYFIQTKSDQILTSFTELSKALNKTKRQKYSQFWKKQSGKITFFIDDQNRSTNMDNLEIIQFK</sequence>
<dbReference type="EMBL" id="CT867991">
    <property type="protein sequence ID" value="CAK57328.1"/>
    <property type="molecule type" value="Genomic_DNA"/>
</dbReference>
<gene>
    <name evidence="1" type="ORF">GSPATT00028363001</name>
</gene>
<reference evidence="1 2" key="1">
    <citation type="journal article" date="2006" name="Nature">
        <title>Global trends of whole-genome duplications revealed by the ciliate Paramecium tetraurelia.</title>
        <authorList>
            <consortium name="Genoscope"/>
            <person name="Aury J.-M."/>
            <person name="Jaillon O."/>
            <person name="Duret L."/>
            <person name="Noel B."/>
            <person name="Jubin C."/>
            <person name="Porcel B.M."/>
            <person name="Segurens B."/>
            <person name="Daubin V."/>
            <person name="Anthouard V."/>
            <person name="Aiach N."/>
            <person name="Arnaiz O."/>
            <person name="Billaut A."/>
            <person name="Beisson J."/>
            <person name="Blanc I."/>
            <person name="Bouhouche K."/>
            <person name="Camara F."/>
            <person name="Duharcourt S."/>
            <person name="Guigo R."/>
            <person name="Gogendeau D."/>
            <person name="Katinka M."/>
            <person name="Keller A.-M."/>
            <person name="Kissmehl R."/>
            <person name="Klotz C."/>
            <person name="Koll F."/>
            <person name="Le Moue A."/>
            <person name="Lepere C."/>
            <person name="Malinsky S."/>
            <person name="Nowacki M."/>
            <person name="Nowak J.K."/>
            <person name="Plattner H."/>
            <person name="Poulain J."/>
            <person name="Ruiz F."/>
            <person name="Serrano V."/>
            <person name="Zagulski M."/>
            <person name="Dessen P."/>
            <person name="Betermier M."/>
            <person name="Weissenbach J."/>
            <person name="Scarpelli C."/>
            <person name="Schachter V."/>
            <person name="Sperling L."/>
            <person name="Meyer E."/>
            <person name="Cohen J."/>
            <person name="Wincker P."/>
        </authorList>
    </citation>
    <scope>NUCLEOTIDE SEQUENCE [LARGE SCALE GENOMIC DNA]</scope>
    <source>
        <strain evidence="1 2">Stock d4-2</strain>
    </source>
</reference>
<name>A0BFL1_PARTE</name>
<protein>
    <submittedName>
        <fullName evidence="1">Uncharacterized protein</fullName>
    </submittedName>
</protein>
<dbReference type="Proteomes" id="UP000000600">
    <property type="component" value="Unassembled WGS sequence"/>
</dbReference>
<proteinExistence type="predicted"/>
<dbReference type="KEGG" id="ptm:GSPATT00028363001"/>